<organism evidence="5 6">
    <name type="scientific">Aphis craccivora</name>
    <name type="common">Cowpea aphid</name>
    <dbReference type="NCBI Taxonomy" id="307492"/>
    <lineage>
        <taxon>Eukaryota</taxon>
        <taxon>Metazoa</taxon>
        <taxon>Ecdysozoa</taxon>
        <taxon>Arthropoda</taxon>
        <taxon>Hexapoda</taxon>
        <taxon>Insecta</taxon>
        <taxon>Pterygota</taxon>
        <taxon>Neoptera</taxon>
        <taxon>Paraneoptera</taxon>
        <taxon>Hemiptera</taxon>
        <taxon>Sternorrhyncha</taxon>
        <taxon>Aphidomorpha</taxon>
        <taxon>Aphidoidea</taxon>
        <taxon>Aphididae</taxon>
        <taxon>Aphidini</taxon>
        <taxon>Aphis</taxon>
        <taxon>Aphis</taxon>
    </lineage>
</organism>
<dbReference type="AlphaFoldDB" id="A0A6G0YGA1"/>
<dbReference type="SUPFAM" id="SSF53098">
    <property type="entry name" value="Ribonuclease H-like"/>
    <property type="match status" value="1"/>
</dbReference>
<evidence type="ECO:0000256" key="3">
    <source>
        <dbReference type="ARBA" id="ARBA00022833"/>
    </source>
</evidence>
<gene>
    <name evidence="5" type="ORF">FWK35_00006366</name>
</gene>
<dbReference type="InterPro" id="IPR003656">
    <property type="entry name" value="Znf_BED"/>
</dbReference>
<comment type="caution">
    <text evidence="5">The sequence shown here is derived from an EMBL/GenBank/DDBJ whole genome shotgun (WGS) entry which is preliminary data.</text>
</comment>
<keyword evidence="2" id="KW-0863">Zinc-finger</keyword>
<protein>
    <recommendedName>
        <fullName evidence="4">BED-type domain-containing protein</fullName>
    </recommendedName>
</protein>
<dbReference type="Pfam" id="PF02892">
    <property type="entry name" value="zf-BED"/>
    <property type="match status" value="1"/>
</dbReference>
<name>A0A6G0YGA1_APHCR</name>
<accession>A0A6G0YGA1</accession>
<keyword evidence="1" id="KW-0479">Metal-binding</keyword>
<evidence type="ECO:0000256" key="2">
    <source>
        <dbReference type="ARBA" id="ARBA00022771"/>
    </source>
</evidence>
<dbReference type="PANTHER" id="PTHR47501:SF5">
    <property type="entry name" value="HAT C-TERMINAL DIMERISATION DOMAIN-CONTAINING PROTEIN"/>
    <property type="match status" value="1"/>
</dbReference>
<reference evidence="5 6" key="1">
    <citation type="submission" date="2019-08" db="EMBL/GenBank/DDBJ databases">
        <title>Whole genome of Aphis craccivora.</title>
        <authorList>
            <person name="Voronova N.V."/>
            <person name="Shulinski R.S."/>
            <person name="Bandarenka Y.V."/>
            <person name="Zhorov D.G."/>
            <person name="Warner D."/>
        </authorList>
    </citation>
    <scope>NUCLEOTIDE SEQUENCE [LARGE SCALE GENOMIC DNA]</scope>
    <source>
        <strain evidence="5">180601</strain>
        <tissue evidence="5">Whole Body</tissue>
    </source>
</reference>
<evidence type="ECO:0000313" key="6">
    <source>
        <dbReference type="Proteomes" id="UP000478052"/>
    </source>
</evidence>
<evidence type="ECO:0000256" key="1">
    <source>
        <dbReference type="ARBA" id="ARBA00022723"/>
    </source>
</evidence>
<keyword evidence="3" id="KW-0862">Zinc</keyword>
<dbReference type="GO" id="GO:0008270">
    <property type="term" value="F:zinc ion binding"/>
    <property type="evidence" value="ECO:0007669"/>
    <property type="project" value="UniProtKB-KW"/>
</dbReference>
<evidence type="ECO:0000259" key="4">
    <source>
        <dbReference type="Pfam" id="PF02892"/>
    </source>
</evidence>
<sequence length="701" mass="79949">MTTTKTSIIKCDEKIDETQCESIQLRLPWSTYNKHFKVLKIIDDKFSYIKYYVECLHCVGPKTLTADTRSTSNLRKHLASQHKSIFDNIGNETIGKDTVFKDDNIITQDANLPSPNKKSKFMSGQLTLKECSLQKKSMENTNKSNKTKITQSILDTMIQKLILNQCLPFSLVESDDFKLLIQEGYPTLKVISRPTLMKRFDSNVVDVLKNLKKEMSVVNHVTTTADCWSIFKRSYIGITGHWINDSLVRISCLLAIKRLEGKHTYDVLAKTMEAVYTEFDINNKISFTTTDNGSNFVKSFKVYSNKDYSSTESDLNTFVNEVIEMSDEEENIVGDNTNTEVDDITEGVAILPINDVMLLGENFTENNEFEYLYSLPKHHRCAAHTLNLVATKDSETALLSYQYKKQSRLTFAKMNDIFNKQNRSTQVADIIKNCLGVYLKTPNVTRWNSLYDSMKFFLNCYKSSISKFNTMCDEIKVSRIKKSDSDFIEEYCTAMEPLAISLDILQGELNMYFGYLLPTITELMLKFEKLENSHMCYCQPLITSLREGINKRFGELLNDEFLIIAATSHPFFKTAWITNEYKKNTAVFLLQDAVMLAHANKSLGECLNSSLSEHDVDSESDDNGNASFFSWTQKKPENIAVEAELADFLKRSPSKKLETLNLTPTLKKVFIKYNTPLPSSAPVERVFSIGGDILSKKKGEE</sequence>
<dbReference type="OrthoDB" id="6630171at2759"/>
<feature type="domain" description="BED-type" evidence="4">
    <location>
        <begin position="49"/>
        <end position="83"/>
    </location>
</feature>
<keyword evidence="6" id="KW-1185">Reference proteome</keyword>
<proteinExistence type="predicted"/>
<dbReference type="InterPro" id="IPR012337">
    <property type="entry name" value="RNaseH-like_sf"/>
</dbReference>
<dbReference type="PANTHER" id="PTHR47501">
    <property type="entry name" value="TRANSPOSASE-RELATED"/>
    <property type="match status" value="1"/>
</dbReference>
<dbReference type="Proteomes" id="UP000478052">
    <property type="component" value="Unassembled WGS sequence"/>
</dbReference>
<dbReference type="EMBL" id="VUJU01004226">
    <property type="protein sequence ID" value="KAF0755129.1"/>
    <property type="molecule type" value="Genomic_DNA"/>
</dbReference>
<dbReference type="GO" id="GO:0003677">
    <property type="term" value="F:DNA binding"/>
    <property type="evidence" value="ECO:0007669"/>
    <property type="project" value="InterPro"/>
</dbReference>
<evidence type="ECO:0000313" key="5">
    <source>
        <dbReference type="EMBL" id="KAF0755129.1"/>
    </source>
</evidence>